<dbReference type="Gene3D" id="3.40.190.10">
    <property type="entry name" value="Periplasmic binding protein-like II"/>
    <property type="match status" value="1"/>
</dbReference>
<dbReference type="Pfam" id="PF12974">
    <property type="entry name" value="Phosphonate-bd"/>
    <property type="match status" value="1"/>
</dbReference>
<protein>
    <submittedName>
        <fullName evidence="1">PhnD/SsuA/transferrin family substrate-binding protein</fullName>
    </submittedName>
</protein>
<evidence type="ECO:0000313" key="2">
    <source>
        <dbReference type="Proteomes" id="UP000777661"/>
    </source>
</evidence>
<accession>A0ABS7R6K0</accession>
<dbReference type="Proteomes" id="UP000777661">
    <property type="component" value="Unassembled WGS sequence"/>
</dbReference>
<gene>
    <name evidence="1" type="ORF">KVG22_00740</name>
</gene>
<dbReference type="PANTHER" id="PTHR35841:SF1">
    <property type="entry name" value="PHOSPHONATES-BINDING PERIPLASMIC PROTEIN"/>
    <property type="match status" value="1"/>
</dbReference>
<organism evidence="1 2">
    <name type="scientific">Nitratireductor rhodophyticola</name>
    <dbReference type="NCBI Taxonomy" id="2854036"/>
    <lineage>
        <taxon>Bacteria</taxon>
        <taxon>Pseudomonadati</taxon>
        <taxon>Pseudomonadota</taxon>
        <taxon>Alphaproteobacteria</taxon>
        <taxon>Hyphomicrobiales</taxon>
        <taxon>Phyllobacteriaceae</taxon>
        <taxon>Nitratireductor</taxon>
    </lineage>
</organism>
<name>A0ABS7R6K0_9HYPH</name>
<dbReference type="EMBL" id="JAHSQO010000001">
    <property type="protein sequence ID" value="MBY8915098.1"/>
    <property type="molecule type" value="Genomic_DNA"/>
</dbReference>
<reference evidence="1 2" key="1">
    <citation type="submission" date="2021-06" db="EMBL/GenBank/DDBJ databases">
        <title>Nitratireductor porphyridii sp. nov., isolated from a small marine red alga, Porphyridium purpureum in South Korea.</title>
        <authorList>
            <person name="Kim K.H."/>
            <person name="Kristyanto S."/>
            <person name="Jeon C.O."/>
        </authorList>
    </citation>
    <scope>NUCLEOTIDE SEQUENCE [LARGE SCALE GENOMIC DNA]</scope>
    <source>
        <strain evidence="1 2">R6</strain>
    </source>
</reference>
<dbReference type="PANTHER" id="PTHR35841">
    <property type="entry name" value="PHOSPHONATES-BINDING PERIPLASMIC PROTEIN"/>
    <property type="match status" value="1"/>
</dbReference>
<sequence length="249" mass="27550">MNEWIAALPMYDWPECRQDTDALWQGWRDALRRRGVDAPQALTRTGDLQALWRHPNLLLAQTCWGPMEAGLAEHVRVVGQPDYSAYEGGEGAYYSSVIVMRKDVAGPDMAASDMAAPEDGRARLSPDRMRGKRLAYNEALSRSGFLALIQDLKEVGEAADLFAEKLETGGHRASLEAVRDGRADVCAVDCRSWAMAQRFEPGVDGLRVVGWTARRLGLPYITSRRASDSVVKAVQHVVRTNRGCGCFRA</sequence>
<evidence type="ECO:0000313" key="1">
    <source>
        <dbReference type="EMBL" id="MBY8915098.1"/>
    </source>
</evidence>
<keyword evidence="2" id="KW-1185">Reference proteome</keyword>
<dbReference type="SUPFAM" id="SSF53850">
    <property type="entry name" value="Periplasmic binding protein-like II"/>
    <property type="match status" value="1"/>
</dbReference>
<comment type="caution">
    <text evidence="1">The sequence shown here is derived from an EMBL/GenBank/DDBJ whole genome shotgun (WGS) entry which is preliminary data.</text>
</comment>
<proteinExistence type="predicted"/>
<dbReference type="RefSeq" id="WP_223004195.1">
    <property type="nucleotide sequence ID" value="NZ_JAHSQO010000001.1"/>
</dbReference>